<dbReference type="AlphaFoldDB" id="A0A7G7CNP7"/>
<dbReference type="InterPro" id="IPR027383">
    <property type="entry name" value="Znf_put"/>
</dbReference>
<dbReference type="EMBL" id="CP059404">
    <property type="protein sequence ID" value="QNE89213.1"/>
    <property type="molecule type" value="Genomic_DNA"/>
</dbReference>
<keyword evidence="1" id="KW-0812">Transmembrane</keyword>
<organism evidence="3 4">
    <name type="scientific">Corynebacterium incognita</name>
    <dbReference type="NCBI Taxonomy" id="2754725"/>
    <lineage>
        <taxon>Bacteria</taxon>
        <taxon>Bacillati</taxon>
        <taxon>Actinomycetota</taxon>
        <taxon>Actinomycetes</taxon>
        <taxon>Mycobacteriales</taxon>
        <taxon>Corynebacteriaceae</taxon>
        <taxon>Corynebacterium</taxon>
    </lineage>
</organism>
<keyword evidence="1" id="KW-1133">Transmembrane helix</keyword>
<dbReference type="Proteomes" id="UP000515743">
    <property type="component" value="Chromosome"/>
</dbReference>
<evidence type="ECO:0000259" key="2">
    <source>
        <dbReference type="Pfam" id="PF13490"/>
    </source>
</evidence>
<reference evidence="3 4" key="1">
    <citation type="submission" date="2020-07" db="EMBL/GenBank/DDBJ databases">
        <title>Complete genome and description of Corynebacterium incognita strain Marseille-Q3630 sp. nov.</title>
        <authorList>
            <person name="Boxberger M."/>
        </authorList>
    </citation>
    <scope>NUCLEOTIDE SEQUENCE [LARGE SCALE GENOMIC DNA]</scope>
    <source>
        <strain evidence="3 4">Marseille-Q3630</strain>
    </source>
</reference>
<proteinExistence type="predicted"/>
<dbReference type="KEGG" id="cik:H0194_09165"/>
<keyword evidence="4" id="KW-1185">Reference proteome</keyword>
<dbReference type="RefSeq" id="WP_185175590.1">
    <property type="nucleotide sequence ID" value="NZ_CP059404.1"/>
</dbReference>
<name>A0A7G7CNP7_9CORY</name>
<dbReference type="Pfam" id="PF13490">
    <property type="entry name" value="zf-HC2"/>
    <property type="match status" value="1"/>
</dbReference>
<gene>
    <name evidence="3" type="ORF">H0194_09165</name>
</gene>
<feature type="domain" description="Putative zinc-finger" evidence="2">
    <location>
        <begin position="5"/>
        <end position="38"/>
    </location>
</feature>
<feature type="transmembrane region" description="Helical" evidence="1">
    <location>
        <begin position="167"/>
        <end position="188"/>
    </location>
</feature>
<feature type="transmembrane region" description="Helical" evidence="1">
    <location>
        <begin position="91"/>
        <end position="113"/>
    </location>
</feature>
<feature type="transmembrane region" description="Helical" evidence="1">
    <location>
        <begin position="200"/>
        <end position="219"/>
    </location>
</feature>
<keyword evidence="1" id="KW-0472">Membrane</keyword>
<evidence type="ECO:0000256" key="1">
    <source>
        <dbReference type="SAM" id="Phobius"/>
    </source>
</evidence>
<accession>A0A7G7CNP7</accession>
<evidence type="ECO:0000313" key="4">
    <source>
        <dbReference type="Proteomes" id="UP000515743"/>
    </source>
</evidence>
<evidence type="ECO:0000313" key="3">
    <source>
        <dbReference type="EMBL" id="QNE89213.1"/>
    </source>
</evidence>
<protein>
    <submittedName>
        <fullName evidence="3">Zf-HC2 domain-containing protein</fullName>
    </submittedName>
</protein>
<sequence>MLSHEQVQTALSARVDGEKTGMPDDAVDAHVAECAQCAAFQEQLVALSGVALFPESSGDGMAPPENLSDVILAGVEPQWRRAASARARGIAVSRVGLVLLALLFLAWAVALLVDSSAVPQFVDTDGAGEKVLSPDARPEQAAALVEAAAVRLGLAAGLGFVAYRPPAAVSLLAVMGTMFVFSLGFAVRDIALGQAAAAQLYFLGATGVSAVALVAMWAAERGFSIPGAWRALGS</sequence>